<keyword evidence="6 7" id="KW-0012">Acyltransferase</keyword>
<dbReference type="NCBIfam" id="TIGR01853">
    <property type="entry name" value="lipid_A_lpxD"/>
    <property type="match status" value="1"/>
</dbReference>
<proteinExistence type="inferred from homology"/>
<organism evidence="9 10">
    <name type="scientific">Undibacterium amnicola</name>
    <dbReference type="NCBI Taxonomy" id="1834038"/>
    <lineage>
        <taxon>Bacteria</taxon>
        <taxon>Pseudomonadati</taxon>
        <taxon>Pseudomonadota</taxon>
        <taxon>Betaproteobacteria</taxon>
        <taxon>Burkholderiales</taxon>
        <taxon>Oxalobacteraceae</taxon>
        <taxon>Undibacterium</taxon>
    </lineage>
</organism>
<gene>
    <name evidence="7 9" type="primary">lpxD</name>
    <name evidence="9" type="ORF">H8K33_03775</name>
</gene>
<comment type="caution">
    <text evidence="9">The sequence shown here is derived from an EMBL/GenBank/DDBJ whole genome shotgun (WGS) entry which is preliminary data.</text>
</comment>
<sequence length="364" mass="38450">MTNKSIRLGELVDRFGGQLIGNPDIQVVGIAPLSDASDRHVTFLSNSKFRSQAEKTKAIALILSEQDHQQLGDTYAGARIVTANPYVYFAKAAQHFFDLNSIAVQLGIHSLAWVSPQAEVAATASIAAHVSIEAGAVIGERVVIAAGVSIGRGVVIGDGSQINANVSIYNDCIIGERCVIHSGAVIGADGFGFANEKGKWIKIPQTGRVVIGNDVEIGANTSIDRGALADTIIENGVKLDNQIQIGHNCHIGENTAMAGCVGVAGSAKIGKNCTFGGAAMVLGHLTIADNVHISSGSMVSRSIHEPGQYTGFYPLAKNADWEKTAVIVRNLDSMRDKLKQLEKTVKAQTSQVITQHLNTSNSEE</sequence>
<evidence type="ECO:0000313" key="9">
    <source>
        <dbReference type="EMBL" id="MBC3830621.1"/>
    </source>
</evidence>
<keyword evidence="5 7" id="KW-0443">Lipid metabolism</keyword>
<keyword evidence="1 7" id="KW-0444">Lipid biosynthesis</keyword>
<keyword evidence="2 7" id="KW-0441">Lipid A biosynthesis</keyword>
<dbReference type="Pfam" id="PF00132">
    <property type="entry name" value="Hexapep"/>
    <property type="match status" value="1"/>
</dbReference>
<dbReference type="Proteomes" id="UP000643610">
    <property type="component" value="Unassembled WGS sequence"/>
</dbReference>
<dbReference type="HAMAP" id="MF_00523">
    <property type="entry name" value="LpxD"/>
    <property type="match status" value="1"/>
</dbReference>
<dbReference type="RefSeq" id="WP_186889613.1">
    <property type="nucleotide sequence ID" value="NZ_JACOFU010000001.1"/>
</dbReference>
<dbReference type="SUPFAM" id="SSF51161">
    <property type="entry name" value="Trimeric LpxA-like enzymes"/>
    <property type="match status" value="1"/>
</dbReference>
<dbReference type="Gene3D" id="3.40.1390.10">
    <property type="entry name" value="MurE/MurF, N-terminal domain"/>
    <property type="match status" value="1"/>
</dbReference>
<accession>A0ABR6XM83</accession>
<evidence type="ECO:0000256" key="7">
    <source>
        <dbReference type="HAMAP-Rule" id="MF_00523"/>
    </source>
</evidence>
<feature type="domain" description="UDP-3-O-[3-hydroxymyristoyl] glucosamine N-acyltransferase non-repeat region" evidence="8">
    <location>
        <begin position="24"/>
        <end position="95"/>
    </location>
</feature>
<dbReference type="InterPro" id="IPR007691">
    <property type="entry name" value="LpxD"/>
</dbReference>
<dbReference type="InterPro" id="IPR018357">
    <property type="entry name" value="Hexapep_transf_CS"/>
</dbReference>
<dbReference type="CDD" id="cd03352">
    <property type="entry name" value="LbH_LpxD"/>
    <property type="match status" value="1"/>
</dbReference>
<dbReference type="EC" id="2.3.1.191" evidence="7"/>
<comment type="similarity">
    <text evidence="7">Belongs to the transferase hexapeptide repeat family. LpxD subfamily.</text>
</comment>
<feature type="active site" description="Proton acceptor" evidence="7">
    <location>
        <position position="247"/>
    </location>
</feature>
<evidence type="ECO:0000256" key="5">
    <source>
        <dbReference type="ARBA" id="ARBA00023098"/>
    </source>
</evidence>
<dbReference type="Pfam" id="PF04613">
    <property type="entry name" value="LpxD"/>
    <property type="match status" value="1"/>
</dbReference>
<name>A0ABR6XM83_9BURK</name>
<evidence type="ECO:0000256" key="1">
    <source>
        <dbReference type="ARBA" id="ARBA00022516"/>
    </source>
</evidence>
<protein>
    <recommendedName>
        <fullName evidence="7">UDP-3-O-acylglucosamine N-acyltransferase</fullName>
        <ecNumber evidence="7">2.3.1.191</ecNumber>
    </recommendedName>
</protein>
<evidence type="ECO:0000256" key="2">
    <source>
        <dbReference type="ARBA" id="ARBA00022556"/>
    </source>
</evidence>
<evidence type="ECO:0000259" key="8">
    <source>
        <dbReference type="Pfam" id="PF04613"/>
    </source>
</evidence>
<comment type="pathway">
    <text evidence="7">Bacterial outer membrane biogenesis; LPS lipid A biosynthesis.</text>
</comment>
<dbReference type="InterPro" id="IPR020573">
    <property type="entry name" value="UDP_GlcNAc_AcTrfase_non-rep"/>
</dbReference>
<evidence type="ECO:0000256" key="4">
    <source>
        <dbReference type="ARBA" id="ARBA00022737"/>
    </source>
</evidence>
<dbReference type="NCBIfam" id="NF002060">
    <property type="entry name" value="PRK00892.1"/>
    <property type="match status" value="1"/>
</dbReference>
<dbReference type="InterPro" id="IPR001451">
    <property type="entry name" value="Hexapep"/>
</dbReference>
<keyword evidence="4 7" id="KW-0677">Repeat</keyword>
<dbReference type="Pfam" id="PF14602">
    <property type="entry name" value="Hexapep_2"/>
    <property type="match status" value="1"/>
</dbReference>
<comment type="subunit">
    <text evidence="7">Homotrimer.</text>
</comment>
<dbReference type="Gene3D" id="2.160.10.10">
    <property type="entry name" value="Hexapeptide repeat proteins"/>
    <property type="match status" value="1"/>
</dbReference>
<dbReference type="GO" id="GO:0103118">
    <property type="term" value="F:UDP-3-O-[(3R)-3-hydroxyacyl]-glucosamine N-acyltransferase activity"/>
    <property type="evidence" value="ECO:0007669"/>
    <property type="project" value="UniProtKB-EC"/>
</dbReference>
<evidence type="ECO:0000256" key="6">
    <source>
        <dbReference type="ARBA" id="ARBA00023315"/>
    </source>
</evidence>
<comment type="catalytic activity">
    <reaction evidence="7">
        <text>a UDP-3-O-[(3R)-3-hydroxyacyl]-alpha-D-glucosamine + a (3R)-hydroxyacyl-[ACP] = a UDP-2-N,3-O-bis[(3R)-3-hydroxyacyl]-alpha-D-glucosamine + holo-[ACP] + H(+)</text>
        <dbReference type="Rhea" id="RHEA:53836"/>
        <dbReference type="Rhea" id="RHEA-COMP:9685"/>
        <dbReference type="Rhea" id="RHEA-COMP:9945"/>
        <dbReference type="ChEBI" id="CHEBI:15378"/>
        <dbReference type="ChEBI" id="CHEBI:64479"/>
        <dbReference type="ChEBI" id="CHEBI:78827"/>
        <dbReference type="ChEBI" id="CHEBI:137740"/>
        <dbReference type="ChEBI" id="CHEBI:137748"/>
        <dbReference type="EC" id="2.3.1.191"/>
    </reaction>
</comment>
<evidence type="ECO:0000313" key="10">
    <source>
        <dbReference type="Proteomes" id="UP000643610"/>
    </source>
</evidence>
<comment type="function">
    <text evidence="7">Catalyzes the N-acylation of UDP-3-O-acylglucosamine using 3-hydroxyacyl-ACP as the acyl donor. Is involved in the biosynthesis of lipid A, a phosphorylated glycolipid that anchors the lipopolysaccharide to the outer membrane of the cell.</text>
</comment>
<dbReference type="PROSITE" id="PS00101">
    <property type="entry name" value="HEXAPEP_TRANSFERASES"/>
    <property type="match status" value="2"/>
</dbReference>
<dbReference type="PANTHER" id="PTHR43378:SF2">
    <property type="entry name" value="UDP-3-O-ACYLGLUCOSAMINE N-ACYLTRANSFERASE 1, MITOCHONDRIAL-RELATED"/>
    <property type="match status" value="1"/>
</dbReference>
<keyword evidence="10" id="KW-1185">Reference proteome</keyword>
<evidence type="ECO:0000256" key="3">
    <source>
        <dbReference type="ARBA" id="ARBA00022679"/>
    </source>
</evidence>
<keyword evidence="3 7" id="KW-0808">Transferase</keyword>
<dbReference type="Gene3D" id="1.20.5.170">
    <property type="match status" value="1"/>
</dbReference>
<dbReference type="InterPro" id="IPR011004">
    <property type="entry name" value="Trimer_LpxA-like_sf"/>
</dbReference>
<reference evidence="9 10" key="1">
    <citation type="submission" date="2020-08" db="EMBL/GenBank/DDBJ databases">
        <title>Novel species isolated from subtropical streams in China.</title>
        <authorList>
            <person name="Lu H."/>
        </authorList>
    </citation>
    <scope>NUCLEOTIDE SEQUENCE [LARGE SCALE GENOMIC DNA]</scope>
    <source>
        <strain evidence="9 10">KCTC 52442</strain>
    </source>
</reference>
<dbReference type="EMBL" id="JACOFU010000001">
    <property type="protein sequence ID" value="MBC3830621.1"/>
    <property type="molecule type" value="Genomic_DNA"/>
</dbReference>
<dbReference type="PANTHER" id="PTHR43378">
    <property type="entry name" value="UDP-3-O-ACYLGLUCOSAMINE N-ACYLTRANSFERASE"/>
    <property type="match status" value="1"/>
</dbReference>